<name>A0ABN5N9Q4_9BACI</name>
<feature type="domain" description="HTH lysR-type" evidence="2">
    <location>
        <begin position="1"/>
        <end position="25"/>
    </location>
</feature>
<reference evidence="3 4" key="1">
    <citation type="submission" date="2018-07" db="EMBL/GenBank/DDBJ databases">
        <title>The molecular basis for the intramolecular migration of carboxyl group in the catabolism of para-hydroxybenzoate via gentisate.</title>
        <authorList>
            <person name="Zhao H."/>
            <person name="Xu Y."/>
            <person name="Lin S."/>
            <person name="Spain J.C."/>
            <person name="Zhou N.-Y."/>
        </authorList>
    </citation>
    <scope>NUCLEOTIDE SEQUENCE [LARGE SCALE GENOMIC DNA]</scope>
    <source>
        <strain evidence="3 4">PHB-7a</strain>
    </source>
</reference>
<sequence>MHIEQFEEELGIKIFNRSRSGALPTEEGKKSDYEQQPE</sequence>
<accession>A0ABN5N9Q4</accession>
<dbReference type="Proteomes" id="UP000260457">
    <property type="component" value="Chromosome"/>
</dbReference>
<dbReference type="InterPro" id="IPR000847">
    <property type="entry name" value="LysR_HTH_N"/>
</dbReference>
<organism evidence="3 4">
    <name type="scientific">Peribacillus butanolivorans</name>
    <dbReference type="NCBI Taxonomy" id="421767"/>
    <lineage>
        <taxon>Bacteria</taxon>
        <taxon>Bacillati</taxon>
        <taxon>Bacillota</taxon>
        <taxon>Bacilli</taxon>
        <taxon>Bacillales</taxon>
        <taxon>Bacillaceae</taxon>
        <taxon>Peribacillus</taxon>
    </lineage>
</organism>
<dbReference type="EMBL" id="CP030926">
    <property type="protein sequence ID" value="AXN41300.1"/>
    <property type="molecule type" value="Genomic_DNA"/>
</dbReference>
<evidence type="ECO:0000313" key="4">
    <source>
        <dbReference type="Proteomes" id="UP000260457"/>
    </source>
</evidence>
<dbReference type="PROSITE" id="PS50931">
    <property type="entry name" value="HTH_LYSR"/>
    <property type="match status" value="1"/>
</dbReference>
<feature type="region of interest" description="Disordered" evidence="1">
    <location>
        <begin position="17"/>
        <end position="38"/>
    </location>
</feature>
<dbReference type="InterPro" id="IPR036388">
    <property type="entry name" value="WH-like_DNA-bd_sf"/>
</dbReference>
<feature type="compositionally biased region" description="Basic and acidic residues" evidence="1">
    <location>
        <begin position="26"/>
        <end position="38"/>
    </location>
</feature>
<dbReference type="RefSeq" id="WP_116822084.1">
    <property type="nucleotide sequence ID" value="NZ_CP030926.1"/>
</dbReference>
<keyword evidence="4" id="KW-1185">Reference proteome</keyword>
<gene>
    <name evidence="3" type="ORF">DTO10_24910</name>
</gene>
<evidence type="ECO:0000256" key="1">
    <source>
        <dbReference type="SAM" id="MobiDB-lite"/>
    </source>
</evidence>
<dbReference type="Gene3D" id="1.10.10.10">
    <property type="entry name" value="Winged helix-like DNA-binding domain superfamily/Winged helix DNA-binding domain"/>
    <property type="match status" value="1"/>
</dbReference>
<evidence type="ECO:0000259" key="2">
    <source>
        <dbReference type="PROSITE" id="PS50931"/>
    </source>
</evidence>
<evidence type="ECO:0000313" key="3">
    <source>
        <dbReference type="EMBL" id="AXN41300.1"/>
    </source>
</evidence>
<proteinExistence type="predicted"/>
<protein>
    <submittedName>
        <fullName evidence="3">LysR family transcriptional regulator</fullName>
    </submittedName>
</protein>